<proteinExistence type="predicted"/>
<dbReference type="AlphaFoldDB" id="A0A517SNH1"/>
<evidence type="ECO:0000313" key="3">
    <source>
        <dbReference type="Proteomes" id="UP000315003"/>
    </source>
</evidence>
<dbReference type="PROSITE" id="PS51257">
    <property type="entry name" value="PROKAR_LIPOPROTEIN"/>
    <property type="match status" value="1"/>
</dbReference>
<dbReference type="Proteomes" id="UP000315003">
    <property type="component" value="Chromosome"/>
</dbReference>
<organism evidence="2 3">
    <name type="scientific">Stieleria bergensis</name>
    <dbReference type="NCBI Taxonomy" id="2528025"/>
    <lineage>
        <taxon>Bacteria</taxon>
        <taxon>Pseudomonadati</taxon>
        <taxon>Planctomycetota</taxon>
        <taxon>Planctomycetia</taxon>
        <taxon>Pirellulales</taxon>
        <taxon>Pirellulaceae</taxon>
        <taxon>Stieleria</taxon>
    </lineage>
</organism>
<keyword evidence="3" id="KW-1185">Reference proteome</keyword>
<feature type="region of interest" description="Disordered" evidence="1">
    <location>
        <begin position="41"/>
        <end position="61"/>
    </location>
</feature>
<feature type="compositionally biased region" description="Low complexity" evidence="1">
    <location>
        <begin position="46"/>
        <end position="55"/>
    </location>
</feature>
<reference evidence="2 3" key="1">
    <citation type="submission" date="2019-02" db="EMBL/GenBank/DDBJ databases">
        <title>Deep-cultivation of Planctomycetes and their phenomic and genomic characterization uncovers novel biology.</title>
        <authorList>
            <person name="Wiegand S."/>
            <person name="Jogler M."/>
            <person name="Boedeker C."/>
            <person name="Pinto D."/>
            <person name="Vollmers J."/>
            <person name="Rivas-Marin E."/>
            <person name="Kohn T."/>
            <person name="Peeters S.H."/>
            <person name="Heuer A."/>
            <person name="Rast P."/>
            <person name="Oberbeckmann S."/>
            <person name="Bunk B."/>
            <person name="Jeske O."/>
            <person name="Meyerdierks A."/>
            <person name="Storesund J.E."/>
            <person name="Kallscheuer N."/>
            <person name="Luecker S."/>
            <person name="Lage O.M."/>
            <person name="Pohl T."/>
            <person name="Merkel B.J."/>
            <person name="Hornburger P."/>
            <person name="Mueller R.-W."/>
            <person name="Bruemmer F."/>
            <person name="Labrenz M."/>
            <person name="Spormann A.M."/>
            <person name="Op den Camp H."/>
            <person name="Overmann J."/>
            <person name="Amann R."/>
            <person name="Jetten M.S.M."/>
            <person name="Mascher T."/>
            <person name="Medema M.H."/>
            <person name="Devos D.P."/>
            <person name="Kaster A.-K."/>
            <person name="Ovreas L."/>
            <person name="Rohde M."/>
            <person name="Galperin M.Y."/>
            <person name="Jogler C."/>
        </authorList>
    </citation>
    <scope>NUCLEOTIDE SEQUENCE [LARGE SCALE GENOMIC DNA]</scope>
    <source>
        <strain evidence="2 3">SV_7m_r</strain>
    </source>
</reference>
<protein>
    <submittedName>
        <fullName evidence="2">Uncharacterized protein</fullName>
    </submittedName>
</protein>
<sequence length="61" mass="6408">MPRYTSLMIIGLLIGSFGCSQDTTPVVTVDPETIDTLQEQRDAEDAAAAAADAKAGQIPRS</sequence>
<evidence type="ECO:0000256" key="1">
    <source>
        <dbReference type="SAM" id="MobiDB-lite"/>
    </source>
</evidence>
<name>A0A517SNH1_9BACT</name>
<dbReference type="EMBL" id="CP036272">
    <property type="protein sequence ID" value="QDT57675.1"/>
    <property type="molecule type" value="Genomic_DNA"/>
</dbReference>
<accession>A0A517SNH1</accession>
<gene>
    <name evidence="2" type="ORF">SV7mr_01580</name>
</gene>
<evidence type="ECO:0000313" key="2">
    <source>
        <dbReference type="EMBL" id="QDT57675.1"/>
    </source>
</evidence>